<dbReference type="Gene3D" id="1.10.287.1490">
    <property type="match status" value="1"/>
</dbReference>
<feature type="coiled-coil region" evidence="1">
    <location>
        <begin position="705"/>
        <end position="915"/>
    </location>
</feature>
<dbReference type="GO" id="GO:0005200">
    <property type="term" value="F:structural constituent of cytoskeleton"/>
    <property type="evidence" value="ECO:0007669"/>
    <property type="project" value="TreeGrafter"/>
</dbReference>
<feature type="coiled-coil region" evidence="1">
    <location>
        <begin position="130"/>
        <end position="379"/>
    </location>
</feature>
<organism evidence="3 4">
    <name type="scientific">Littorina saxatilis</name>
    <dbReference type="NCBI Taxonomy" id="31220"/>
    <lineage>
        <taxon>Eukaryota</taxon>
        <taxon>Metazoa</taxon>
        <taxon>Spiralia</taxon>
        <taxon>Lophotrochozoa</taxon>
        <taxon>Mollusca</taxon>
        <taxon>Gastropoda</taxon>
        <taxon>Caenogastropoda</taxon>
        <taxon>Littorinimorpha</taxon>
        <taxon>Littorinoidea</taxon>
        <taxon>Littorinidae</taxon>
        <taxon>Littorina</taxon>
    </lineage>
</organism>
<dbReference type="Proteomes" id="UP001374579">
    <property type="component" value="Unassembled WGS sequence"/>
</dbReference>
<evidence type="ECO:0000256" key="2">
    <source>
        <dbReference type="SAM" id="MobiDB-lite"/>
    </source>
</evidence>
<feature type="coiled-coil region" evidence="1">
    <location>
        <begin position="944"/>
        <end position="978"/>
    </location>
</feature>
<dbReference type="GO" id="GO:0005856">
    <property type="term" value="C:cytoskeleton"/>
    <property type="evidence" value="ECO:0007669"/>
    <property type="project" value="TreeGrafter"/>
</dbReference>
<dbReference type="EMBL" id="JBAMIC010000001">
    <property type="protein sequence ID" value="KAK7116364.1"/>
    <property type="molecule type" value="Genomic_DNA"/>
</dbReference>
<feature type="region of interest" description="Disordered" evidence="2">
    <location>
        <begin position="1"/>
        <end position="127"/>
    </location>
</feature>
<dbReference type="PANTHER" id="PTHR47357">
    <property type="entry name" value="COP1-INTERACTIVE PROTEIN 1"/>
    <property type="match status" value="1"/>
</dbReference>
<gene>
    <name evidence="3" type="ORF">V1264_002056</name>
</gene>
<feature type="compositionally biased region" description="Low complexity" evidence="2">
    <location>
        <begin position="31"/>
        <end position="40"/>
    </location>
</feature>
<dbReference type="Gene3D" id="1.20.5.340">
    <property type="match status" value="1"/>
</dbReference>
<dbReference type="AlphaFoldDB" id="A0AAN9C498"/>
<sequence length="984" mass="111779">MAEAETVKVTEGEEKEGDSEGNDAMREKPTGRTGEAVETEGAGGHKEENASNKNQTAKTSKQDTENIEEEGYDGNKDKNGADTSSNKKKSGSEIDEKVDSVESPTGDSAEQDFSKMLASPEQGLFSPSSLAELTGRTQRLEAEHAQEIEDHTREANALKVRLHELSNKLGELQESSEREVASLVEVRGTLRSDCDRLNDRVTELDREGEVKDEKINELSTTISRNSEKVANAEELTKGYQDMDQKRQDAEQLCSSMQRRLDEATDKVQQLEAALQKTTEGLGQEIVQLQANLYRLTNEKDELQTTSENQVAQLTEDRDALRANCDRLKGFVEELTDAKASLEDAKHDLEAAMRDRTRQLEELEDQVAALQAEVQRKDNDTYGLLDTVARQSRALEGKERLEVEHQDVVTRLSDSQHQCATLQASVTELTGRTQRLEAALAQETEDHTHRVTELDREGEVKDEKINELSTTISRNSEKVANAEELTKGYQDMDQKRQDAEQLCSSLQRRLDEATDKIQQLEAALQKTTEGLGRLTEEIVQLQANLYRLTNERDELQTTSENQVAQLTEDRDALRANCDRLKGFVEELTDAKASLEDAKHDLEGKLRRTDKERTNLITANDDLEAQKISSEAAMREMLERTRQLEELKENFEGQVAALQAEVQQKDNDTYGLLDTVARQSRALEGKERLEIEHQDVVTRLSDSQHQCATLQANITELTGRTQRLEAALAQEIEDHTREANVLKVRMHELSNELGDLQESSEREVASLAEVRSTLTSDCDRLNVRVHELETNKKRLEDKNRDLEERLRATERKAEELTTQNRVFERQKKTAEDRSVAYGQTSTVYQAQATQLQDLANTYRAQLETLTAQLRQRNESVLPLEMEARRARQEEQQATARLERTTNEKDTLEITLNALKEEVRLCALATQDWHRKEADLGREVEKQVALKNRYVQETQFARTQVKELEARVRQLELQEANRLRKGFPRLD</sequence>
<feature type="compositionally biased region" description="Basic and acidic residues" evidence="2">
    <location>
        <begin position="1"/>
        <end position="12"/>
    </location>
</feature>
<evidence type="ECO:0000313" key="4">
    <source>
        <dbReference type="Proteomes" id="UP001374579"/>
    </source>
</evidence>
<evidence type="ECO:0000313" key="3">
    <source>
        <dbReference type="EMBL" id="KAK7116364.1"/>
    </source>
</evidence>
<feature type="compositionally biased region" description="Basic and acidic residues" evidence="2">
    <location>
        <begin position="90"/>
        <end position="100"/>
    </location>
</feature>
<dbReference type="PANTHER" id="PTHR47357:SF1">
    <property type="entry name" value="SPINDLE POLE BODY COMPONENT 110"/>
    <property type="match status" value="1"/>
</dbReference>
<proteinExistence type="predicted"/>
<protein>
    <submittedName>
        <fullName evidence="3">Uncharacterized protein</fullName>
    </submittedName>
</protein>
<feature type="coiled-coil region" evidence="1">
    <location>
        <begin position="464"/>
        <end position="666"/>
    </location>
</feature>
<accession>A0AAN9C498</accession>
<name>A0AAN9C498_9CAEN</name>
<evidence type="ECO:0000256" key="1">
    <source>
        <dbReference type="SAM" id="Coils"/>
    </source>
</evidence>
<comment type="caution">
    <text evidence="3">The sequence shown here is derived from an EMBL/GenBank/DDBJ whole genome shotgun (WGS) entry which is preliminary data.</text>
</comment>
<dbReference type="SUPFAM" id="SSF90257">
    <property type="entry name" value="Myosin rod fragments"/>
    <property type="match status" value="1"/>
</dbReference>
<keyword evidence="1" id="KW-0175">Coiled coil</keyword>
<keyword evidence="4" id="KW-1185">Reference proteome</keyword>
<reference evidence="3 4" key="1">
    <citation type="submission" date="2024-02" db="EMBL/GenBank/DDBJ databases">
        <title>Chromosome-scale genome assembly of the rough periwinkle Littorina saxatilis.</title>
        <authorList>
            <person name="De Jode A."/>
            <person name="Faria R."/>
            <person name="Formenti G."/>
            <person name="Sims Y."/>
            <person name="Smith T.P."/>
            <person name="Tracey A."/>
            <person name="Wood J.M.D."/>
            <person name="Zagrodzka Z.B."/>
            <person name="Johannesson K."/>
            <person name="Butlin R.K."/>
            <person name="Leder E.H."/>
        </authorList>
    </citation>
    <scope>NUCLEOTIDE SEQUENCE [LARGE SCALE GENOMIC DNA]</scope>
    <source>
        <strain evidence="3">Snail1</strain>
        <tissue evidence="3">Muscle</tissue>
    </source>
</reference>